<dbReference type="PROSITE" id="PS51071">
    <property type="entry name" value="HTH_RPIR"/>
    <property type="match status" value="1"/>
</dbReference>
<dbReference type="Pfam" id="PF01418">
    <property type="entry name" value="HTH_6"/>
    <property type="match status" value="1"/>
</dbReference>
<comment type="caution">
    <text evidence="3">The sequence shown here is derived from an EMBL/GenBank/DDBJ whole genome shotgun (WGS) entry which is preliminary data.</text>
</comment>
<feature type="domain" description="SIS" evidence="2">
    <location>
        <begin position="121"/>
        <end position="260"/>
    </location>
</feature>
<dbReference type="PROSITE" id="PS51464">
    <property type="entry name" value="SIS"/>
    <property type="match status" value="1"/>
</dbReference>
<dbReference type="AlphaFoldDB" id="A0A544QXQ6"/>
<dbReference type="InterPro" id="IPR036388">
    <property type="entry name" value="WH-like_DNA-bd_sf"/>
</dbReference>
<organism evidence="3 4">
    <name type="scientific">Peptacetobacter hominis</name>
    <dbReference type="NCBI Taxonomy" id="2743610"/>
    <lineage>
        <taxon>Bacteria</taxon>
        <taxon>Bacillati</taxon>
        <taxon>Bacillota</taxon>
        <taxon>Clostridia</taxon>
        <taxon>Peptostreptococcales</taxon>
        <taxon>Peptostreptococcaceae</taxon>
        <taxon>Peptacetobacter</taxon>
    </lineage>
</organism>
<dbReference type="PANTHER" id="PTHR30514">
    <property type="entry name" value="GLUCOKINASE"/>
    <property type="match status" value="1"/>
</dbReference>
<dbReference type="SUPFAM" id="SSF46689">
    <property type="entry name" value="Homeodomain-like"/>
    <property type="match status" value="1"/>
</dbReference>
<dbReference type="InterPro" id="IPR009057">
    <property type="entry name" value="Homeodomain-like_sf"/>
</dbReference>
<dbReference type="EMBL" id="SGJB01000002">
    <property type="protein sequence ID" value="TQQ85542.1"/>
    <property type="molecule type" value="Genomic_DNA"/>
</dbReference>
<keyword evidence="4" id="KW-1185">Reference proteome</keyword>
<evidence type="ECO:0000313" key="3">
    <source>
        <dbReference type="EMBL" id="TQQ85542.1"/>
    </source>
</evidence>
<accession>A0A544QXQ6</accession>
<dbReference type="OrthoDB" id="3684496at2"/>
<dbReference type="GO" id="GO:0003700">
    <property type="term" value="F:DNA-binding transcription factor activity"/>
    <property type="evidence" value="ECO:0007669"/>
    <property type="project" value="InterPro"/>
</dbReference>
<evidence type="ECO:0000259" key="1">
    <source>
        <dbReference type="PROSITE" id="PS51071"/>
    </source>
</evidence>
<dbReference type="GO" id="GO:0003677">
    <property type="term" value="F:DNA binding"/>
    <property type="evidence" value="ECO:0007669"/>
    <property type="project" value="InterPro"/>
</dbReference>
<protein>
    <submittedName>
        <fullName evidence="3">MurR/RpiR family transcriptional regulator</fullName>
    </submittedName>
</protein>
<dbReference type="GO" id="GO:0097367">
    <property type="term" value="F:carbohydrate derivative binding"/>
    <property type="evidence" value="ECO:0007669"/>
    <property type="project" value="InterPro"/>
</dbReference>
<name>A0A544QXQ6_9FIRM</name>
<feature type="domain" description="HTH rpiR-type" evidence="1">
    <location>
        <begin position="4"/>
        <end position="80"/>
    </location>
</feature>
<dbReference type="InterPro" id="IPR000281">
    <property type="entry name" value="HTH_RpiR"/>
</dbReference>
<dbReference type="GO" id="GO:1901135">
    <property type="term" value="P:carbohydrate derivative metabolic process"/>
    <property type="evidence" value="ECO:0007669"/>
    <property type="project" value="InterPro"/>
</dbReference>
<dbReference type="Gene3D" id="1.10.10.10">
    <property type="entry name" value="Winged helix-like DNA-binding domain superfamily/Winged helix DNA-binding domain"/>
    <property type="match status" value="1"/>
</dbReference>
<dbReference type="Proteomes" id="UP000317863">
    <property type="component" value="Unassembled WGS sequence"/>
</dbReference>
<proteinExistence type="predicted"/>
<dbReference type="Pfam" id="PF01380">
    <property type="entry name" value="SIS"/>
    <property type="match status" value="1"/>
</dbReference>
<sequence>MFMTTIKDKIISNFDSFSKNEKNIATFIIENYDTISHYNGNDIALKSGTSKATLVRFSQKIGYKGFIELKREINDEQLSSIRHSPYETFLSTPGKDFLFNNLINDINSFEKRLSLSKVKTIVEYIASASTVYLIGFGTDSIAMKYLYNYLPICGINCVYTDDQGVSLREKILPMTEKDLVIMSNFSDMEDDDYMVARYAKKVGAKFVSMTNSDIVGKSVEADVYIITRETAETFYNSPILSILLCNIILSELRHTYPDKIESELKKYNDAINFMKNKL</sequence>
<gene>
    <name evidence="3" type="ORF">EXD82_02005</name>
</gene>
<reference evidence="3 4" key="1">
    <citation type="submission" date="2019-02" db="EMBL/GenBank/DDBJ databases">
        <title>Peptostreptococcaceae bacterium ZHW00191 nov., a new bacterium isolated from the human gut.</title>
        <authorList>
            <person name="Zhou H.-W."/>
            <person name="Chen X.-J."/>
        </authorList>
    </citation>
    <scope>NUCLEOTIDE SEQUENCE [LARGE SCALE GENOMIC DNA]</scope>
    <source>
        <strain evidence="3 4">ZHW00191</strain>
    </source>
</reference>
<dbReference type="Gene3D" id="3.40.50.10490">
    <property type="entry name" value="Glucose-6-phosphate isomerase like protein, domain 1"/>
    <property type="match status" value="1"/>
</dbReference>
<dbReference type="InterPro" id="IPR047640">
    <property type="entry name" value="RpiR-like"/>
</dbReference>
<dbReference type="InterPro" id="IPR001347">
    <property type="entry name" value="SIS_dom"/>
</dbReference>
<dbReference type="InterPro" id="IPR046348">
    <property type="entry name" value="SIS_dom_sf"/>
</dbReference>
<evidence type="ECO:0000259" key="2">
    <source>
        <dbReference type="PROSITE" id="PS51464"/>
    </source>
</evidence>
<dbReference type="SUPFAM" id="SSF53697">
    <property type="entry name" value="SIS domain"/>
    <property type="match status" value="1"/>
</dbReference>
<evidence type="ECO:0000313" key="4">
    <source>
        <dbReference type="Proteomes" id="UP000317863"/>
    </source>
</evidence>